<dbReference type="RefSeq" id="WP_131167557.1">
    <property type="nucleotide sequence ID" value="NZ_SDMQ01000004.1"/>
</dbReference>
<dbReference type="PRINTS" id="PR00344">
    <property type="entry name" value="BCTRLSENSOR"/>
</dbReference>
<dbReference type="Gene3D" id="3.30.565.10">
    <property type="entry name" value="Histidine kinase-like ATPase, C-terminal domain"/>
    <property type="match status" value="1"/>
</dbReference>
<comment type="subcellular location">
    <subcellularLocation>
        <location evidence="3">Cytoplasm</location>
    </subcellularLocation>
</comment>
<dbReference type="EC" id="2.7.13.3" evidence="4"/>
<feature type="transmembrane region" description="Helical" evidence="19">
    <location>
        <begin position="105"/>
        <end position="124"/>
    </location>
</feature>
<evidence type="ECO:0000313" key="22">
    <source>
        <dbReference type="Proteomes" id="UP000292373"/>
    </source>
</evidence>
<evidence type="ECO:0000256" key="10">
    <source>
        <dbReference type="ARBA" id="ARBA00022723"/>
    </source>
</evidence>
<keyword evidence="6" id="KW-0004">4Fe-4S</keyword>
<keyword evidence="7" id="KW-0963">Cytoplasm</keyword>
<comment type="caution">
    <text evidence="21">The sequence shown here is derived from an EMBL/GenBank/DDBJ whole genome shotgun (WGS) entry which is preliminary data.</text>
</comment>
<sequence length="397" mass="41749">MTTRRDPLPFAVPLGLLAASLVAAVVMAYAGVPVVRVADLPWLVVLTVAMAAVRVVGGRPGSPVRAVVLFWLNLALAAVAVWLSPAFGLYLFIGYYESARFPQPVQRVVGMVGVALVIAIAQVGGPRSVLFIPAVYAAFVAVNLAVTGLMLMLDRRREALFVELGRANDELRAEQQRSASLRDQLVAQAREAGIAEERARLSREIHDTVAQDLVAIIAQLDAASAAPDAAERDRRLGVVDAAAREALAEARRAVKALASPRLDDADLPLALDDLLGEWRAGTGLGGELRVLGRAAASGHDDVLIRVAQEGLANVAKHARARRADVVLEYGPASASLTIEDDGVGFDPTASVTGFGLRGMRERLAAVGGRLDLTSAPGEGARLVASVPLSDPLTKEAP</sequence>
<keyword evidence="16" id="KW-0411">Iron-sulfur</keyword>
<evidence type="ECO:0000256" key="3">
    <source>
        <dbReference type="ARBA" id="ARBA00004496"/>
    </source>
</evidence>
<dbReference type="InterPro" id="IPR003594">
    <property type="entry name" value="HATPase_dom"/>
</dbReference>
<feature type="transmembrane region" description="Helical" evidence="19">
    <location>
        <begin position="12"/>
        <end position="32"/>
    </location>
</feature>
<comment type="catalytic activity">
    <reaction evidence="1">
        <text>ATP + protein L-histidine = ADP + protein N-phospho-L-histidine.</text>
        <dbReference type="EC" id="2.7.13.3"/>
    </reaction>
</comment>
<feature type="transmembrane region" description="Helical" evidence="19">
    <location>
        <begin position="39"/>
        <end position="57"/>
    </location>
</feature>
<dbReference type="GO" id="GO:0046983">
    <property type="term" value="F:protein dimerization activity"/>
    <property type="evidence" value="ECO:0007669"/>
    <property type="project" value="InterPro"/>
</dbReference>
<dbReference type="Pfam" id="PF02518">
    <property type="entry name" value="HATPase_c"/>
    <property type="match status" value="1"/>
</dbReference>
<name>A0A4Q9KG61_9ACTN</name>
<reference evidence="21 22" key="1">
    <citation type="submission" date="2019-01" db="EMBL/GenBank/DDBJ databases">
        <title>Lactibacter flavus gen. nov., sp. nov., a novel bacterium of the family Propionibacteriaceae isolated from raw milk and dairy products.</title>
        <authorList>
            <person name="Huptas C."/>
            <person name="Wenning M."/>
            <person name="Breitenwieser F."/>
            <person name="Doll E."/>
            <person name="Von Neubeck M."/>
            <person name="Busse H.-J."/>
            <person name="Scherer S."/>
        </authorList>
    </citation>
    <scope>NUCLEOTIDE SEQUENCE [LARGE SCALE GENOMIC DNA]</scope>
    <source>
        <strain evidence="21 22">KCTC 33808</strain>
    </source>
</reference>
<evidence type="ECO:0000256" key="12">
    <source>
        <dbReference type="ARBA" id="ARBA00022777"/>
    </source>
</evidence>
<organism evidence="21 22">
    <name type="scientific">Propioniciclava sinopodophylli</name>
    <dbReference type="NCBI Taxonomy" id="1837344"/>
    <lineage>
        <taxon>Bacteria</taxon>
        <taxon>Bacillati</taxon>
        <taxon>Actinomycetota</taxon>
        <taxon>Actinomycetes</taxon>
        <taxon>Propionibacteriales</taxon>
        <taxon>Propionibacteriaceae</taxon>
        <taxon>Propioniciclava</taxon>
    </lineage>
</organism>
<comment type="function">
    <text evidence="17">Member of the two-component regulatory system NreB/NreC involved in the control of dissimilatory nitrate/nitrite reduction in response to oxygen. NreB functions as a direct oxygen sensor histidine kinase which is autophosphorylated, in the absence of oxygen, probably at the conserved histidine residue, and transfers its phosphate group probably to a conserved aspartate residue of NreC. NreB/NreC activates the expression of the nitrate (narGHJI) and nitrite (nir) reductase operons, as well as the putative nitrate transporter gene narT.</text>
</comment>
<dbReference type="SUPFAM" id="SSF55874">
    <property type="entry name" value="ATPase domain of HSP90 chaperone/DNA topoisomerase II/histidine kinase"/>
    <property type="match status" value="1"/>
</dbReference>
<proteinExistence type="predicted"/>
<evidence type="ECO:0000256" key="4">
    <source>
        <dbReference type="ARBA" id="ARBA00012438"/>
    </source>
</evidence>
<dbReference type="InterPro" id="IPR036890">
    <property type="entry name" value="HATPase_C_sf"/>
</dbReference>
<dbReference type="PANTHER" id="PTHR24421:SF10">
    <property type="entry name" value="NITRATE_NITRITE SENSOR PROTEIN NARQ"/>
    <property type="match status" value="1"/>
</dbReference>
<dbReference type="OrthoDB" id="144293at2"/>
<evidence type="ECO:0000256" key="13">
    <source>
        <dbReference type="ARBA" id="ARBA00022840"/>
    </source>
</evidence>
<keyword evidence="19" id="KW-1133">Transmembrane helix</keyword>
<dbReference type="AlphaFoldDB" id="A0A4Q9KG61"/>
<evidence type="ECO:0000256" key="14">
    <source>
        <dbReference type="ARBA" id="ARBA00023004"/>
    </source>
</evidence>
<dbReference type="InterPro" id="IPR017205">
    <property type="entry name" value="Sig_transdc_His_kinase_ChrS"/>
</dbReference>
<evidence type="ECO:0000256" key="9">
    <source>
        <dbReference type="ARBA" id="ARBA00022679"/>
    </source>
</evidence>
<keyword evidence="13" id="KW-0067">ATP-binding</keyword>
<dbReference type="InterPro" id="IPR011712">
    <property type="entry name" value="Sig_transdc_His_kin_sub3_dim/P"/>
</dbReference>
<evidence type="ECO:0000256" key="2">
    <source>
        <dbReference type="ARBA" id="ARBA00001966"/>
    </source>
</evidence>
<keyword evidence="9" id="KW-0808">Transferase</keyword>
<dbReference type="GO" id="GO:0005737">
    <property type="term" value="C:cytoplasm"/>
    <property type="evidence" value="ECO:0007669"/>
    <property type="project" value="UniProtKB-SubCell"/>
</dbReference>
<dbReference type="InterPro" id="IPR005467">
    <property type="entry name" value="His_kinase_dom"/>
</dbReference>
<evidence type="ECO:0000256" key="18">
    <source>
        <dbReference type="ARBA" id="ARBA00030800"/>
    </source>
</evidence>
<feature type="domain" description="Histidine kinase" evidence="20">
    <location>
        <begin position="303"/>
        <end position="390"/>
    </location>
</feature>
<keyword evidence="19" id="KW-0472">Membrane</keyword>
<dbReference type="PANTHER" id="PTHR24421">
    <property type="entry name" value="NITRATE/NITRITE SENSOR PROTEIN NARX-RELATED"/>
    <property type="match status" value="1"/>
</dbReference>
<dbReference type="PROSITE" id="PS50109">
    <property type="entry name" value="HIS_KIN"/>
    <property type="match status" value="1"/>
</dbReference>
<dbReference type="CDD" id="cd16917">
    <property type="entry name" value="HATPase_UhpB-NarQ-NarX-like"/>
    <property type="match status" value="1"/>
</dbReference>
<evidence type="ECO:0000256" key="16">
    <source>
        <dbReference type="ARBA" id="ARBA00023014"/>
    </source>
</evidence>
<evidence type="ECO:0000259" key="20">
    <source>
        <dbReference type="PROSITE" id="PS50109"/>
    </source>
</evidence>
<dbReference type="Gene3D" id="1.20.5.1930">
    <property type="match status" value="1"/>
</dbReference>
<dbReference type="InterPro" id="IPR004358">
    <property type="entry name" value="Sig_transdc_His_kin-like_C"/>
</dbReference>
<keyword evidence="12 21" id="KW-0418">Kinase</keyword>
<keyword evidence="15" id="KW-0902">Two-component regulatory system</keyword>
<evidence type="ECO:0000256" key="17">
    <source>
        <dbReference type="ARBA" id="ARBA00024827"/>
    </source>
</evidence>
<evidence type="ECO:0000256" key="11">
    <source>
        <dbReference type="ARBA" id="ARBA00022741"/>
    </source>
</evidence>
<dbReference type="Pfam" id="PF07730">
    <property type="entry name" value="HisKA_3"/>
    <property type="match status" value="1"/>
</dbReference>
<dbReference type="SMART" id="SM00387">
    <property type="entry name" value="HATPase_c"/>
    <property type="match status" value="1"/>
</dbReference>
<keyword evidence="19" id="KW-0812">Transmembrane</keyword>
<protein>
    <recommendedName>
        <fullName evidence="5">Oxygen sensor histidine kinase NreB</fullName>
        <ecNumber evidence="4">2.7.13.3</ecNumber>
    </recommendedName>
    <alternativeName>
        <fullName evidence="18">Nitrogen regulation protein B</fullName>
    </alternativeName>
</protein>
<dbReference type="GO" id="GO:0046872">
    <property type="term" value="F:metal ion binding"/>
    <property type="evidence" value="ECO:0007669"/>
    <property type="project" value="UniProtKB-KW"/>
</dbReference>
<keyword evidence="22" id="KW-1185">Reference proteome</keyword>
<dbReference type="PIRSF" id="PIRSF037434">
    <property type="entry name" value="STHK_ChrS"/>
    <property type="match status" value="1"/>
</dbReference>
<evidence type="ECO:0000256" key="1">
    <source>
        <dbReference type="ARBA" id="ARBA00000085"/>
    </source>
</evidence>
<feature type="transmembrane region" description="Helical" evidence="19">
    <location>
        <begin position="69"/>
        <end position="93"/>
    </location>
</feature>
<evidence type="ECO:0000256" key="19">
    <source>
        <dbReference type="SAM" id="Phobius"/>
    </source>
</evidence>
<accession>A0A4Q9KG61</accession>
<dbReference type="GO" id="GO:0016020">
    <property type="term" value="C:membrane"/>
    <property type="evidence" value="ECO:0007669"/>
    <property type="project" value="InterPro"/>
</dbReference>
<comment type="cofactor">
    <cofactor evidence="2">
        <name>[4Fe-4S] cluster</name>
        <dbReference type="ChEBI" id="CHEBI:49883"/>
    </cofactor>
</comment>
<evidence type="ECO:0000256" key="15">
    <source>
        <dbReference type="ARBA" id="ARBA00023012"/>
    </source>
</evidence>
<dbReference type="EMBL" id="SDMQ01000004">
    <property type="protein sequence ID" value="TBT85908.1"/>
    <property type="molecule type" value="Genomic_DNA"/>
</dbReference>
<keyword evidence="8" id="KW-0597">Phosphoprotein</keyword>
<dbReference type="GO" id="GO:0000155">
    <property type="term" value="F:phosphorelay sensor kinase activity"/>
    <property type="evidence" value="ECO:0007669"/>
    <property type="project" value="InterPro"/>
</dbReference>
<gene>
    <name evidence="21" type="ORF">ET989_05500</name>
</gene>
<feature type="transmembrane region" description="Helical" evidence="19">
    <location>
        <begin position="130"/>
        <end position="153"/>
    </location>
</feature>
<keyword evidence="10" id="KW-0479">Metal-binding</keyword>
<keyword evidence="11" id="KW-0547">Nucleotide-binding</keyword>
<evidence type="ECO:0000256" key="5">
    <source>
        <dbReference type="ARBA" id="ARBA00017322"/>
    </source>
</evidence>
<keyword evidence="14" id="KW-0408">Iron</keyword>
<dbReference type="InterPro" id="IPR050482">
    <property type="entry name" value="Sensor_HK_TwoCompSys"/>
</dbReference>
<evidence type="ECO:0000256" key="7">
    <source>
        <dbReference type="ARBA" id="ARBA00022490"/>
    </source>
</evidence>
<dbReference type="GO" id="GO:0005524">
    <property type="term" value="F:ATP binding"/>
    <property type="evidence" value="ECO:0007669"/>
    <property type="project" value="UniProtKB-KW"/>
</dbReference>
<evidence type="ECO:0000256" key="8">
    <source>
        <dbReference type="ARBA" id="ARBA00022553"/>
    </source>
</evidence>
<evidence type="ECO:0000313" key="21">
    <source>
        <dbReference type="EMBL" id="TBT85908.1"/>
    </source>
</evidence>
<evidence type="ECO:0000256" key="6">
    <source>
        <dbReference type="ARBA" id="ARBA00022485"/>
    </source>
</evidence>
<dbReference type="Proteomes" id="UP000292373">
    <property type="component" value="Unassembled WGS sequence"/>
</dbReference>
<dbReference type="GO" id="GO:0051539">
    <property type="term" value="F:4 iron, 4 sulfur cluster binding"/>
    <property type="evidence" value="ECO:0007669"/>
    <property type="project" value="UniProtKB-KW"/>
</dbReference>